<dbReference type="KEGG" id="mei:Msip34_1734"/>
<feature type="transmembrane region" description="Helical" evidence="1">
    <location>
        <begin position="331"/>
        <end position="351"/>
    </location>
</feature>
<organism evidence="3 4">
    <name type="scientific">Methylovorus glucosotrophus (strain SIP3-4)</name>
    <dbReference type="NCBI Taxonomy" id="582744"/>
    <lineage>
        <taxon>Bacteria</taxon>
        <taxon>Pseudomonadati</taxon>
        <taxon>Pseudomonadota</taxon>
        <taxon>Betaproteobacteria</taxon>
        <taxon>Nitrosomonadales</taxon>
        <taxon>Methylophilaceae</taxon>
        <taxon>Methylovorus</taxon>
    </lineage>
</organism>
<evidence type="ECO:0000313" key="3">
    <source>
        <dbReference type="EMBL" id="ACT50979.1"/>
    </source>
</evidence>
<keyword evidence="1" id="KW-1133">Transmembrane helix</keyword>
<protein>
    <submittedName>
        <fullName evidence="3">Putative Chase2 sensor protein</fullName>
    </submittedName>
</protein>
<name>C6XEK4_METGS</name>
<evidence type="ECO:0000259" key="2">
    <source>
        <dbReference type="SMART" id="SM01080"/>
    </source>
</evidence>
<feature type="transmembrane region" description="Helical" evidence="1">
    <location>
        <begin position="363"/>
        <end position="384"/>
    </location>
</feature>
<dbReference type="InterPro" id="IPR007890">
    <property type="entry name" value="CHASE2"/>
</dbReference>
<dbReference type="EMBL" id="CP001674">
    <property type="protein sequence ID" value="ACT50979.1"/>
    <property type="molecule type" value="Genomic_DNA"/>
</dbReference>
<feature type="transmembrane region" description="Helical" evidence="1">
    <location>
        <begin position="21"/>
        <end position="42"/>
    </location>
</feature>
<accession>C6XEK4</accession>
<keyword evidence="1" id="KW-0472">Membrane</keyword>
<dbReference type="Pfam" id="PF05226">
    <property type="entry name" value="CHASE2"/>
    <property type="match status" value="1"/>
</dbReference>
<dbReference type="AlphaFoldDB" id="C6XEK4"/>
<reference evidence="4" key="1">
    <citation type="submission" date="2009-07" db="EMBL/GenBank/DDBJ databases">
        <title>Complete sequence of chromosome of Methylovorus sp. SIP3-4.</title>
        <authorList>
            <person name="Lucas S."/>
            <person name="Copeland A."/>
            <person name="Lapidus A."/>
            <person name="Glavina del Rio T."/>
            <person name="Tice H."/>
            <person name="Bruce D."/>
            <person name="Goodwin L."/>
            <person name="Pitluck S."/>
            <person name="Clum A."/>
            <person name="Larimer F."/>
            <person name="Land M."/>
            <person name="Hauser L."/>
            <person name="Kyrpides N."/>
            <person name="Mikhailova N."/>
            <person name="Kayluzhnaya M."/>
            <person name="Chistoserdova L."/>
        </authorList>
    </citation>
    <scope>NUCLEOTIDE SEQUENCE [LARGE SCALE GENOMIC DNA]</scope>
    <source>
        <strain evidence="4">SIP3-4</strain>
    </source>
</reference>
<dbReference type="RefSeq" id="WP_015830381.1">
    <property type="nucleotide sequence ID" value="NC_012969.1"/>
</dbReference>
<dbReference type="SMART" id="SM01080">
    <property type="entry name" value="CHASE2"/>
    <property type="match status" value="1"/>
</dbReference>
<dbReference type="Proteomes" id="UP000002743">
    <property type="component" value="Chromosome"/>
</dbReference>
<evidence type="ECO:0000256" key="1">
    <source>
        <dbReference type="SAM" id="Phobius"/>
    </source>
</evidence>
<evidence type="ECO:0000313" key="4">
    <source>
        <dbReference type="Proteomes" id="UP000002743"/>
    </source>
</evidence>
<dbReference type="eggNOG" id="COG4252">
    <property type="taxonomic scope" value="Bacteria"/>
</dbReference>
<dbReference type="STRING" id="582744.Msip34_1734"/>
<feature type="transmembrane region" description="Helical" evidence="1">
    <location>
        <begin position="390"/>
        <end position="406"/>
    </location>
</feature>
<dbReference type="OrthoDB" id="9802500at2"/>
<reference evidence="3 4" key="2">
    <citation type="journal article" date="2011" name="J. Bacteriol.">
        <title>Genomes of three methylotrophs from a single niche uncover genetic and metabolic divergence of Methylophilaceae.</title>
        <authorList>
            <person name="Lapidus A."/>
            <person name="Clum A."/>
            <person name="Labutti K."/>
            <person name="Kaluzhnaya M.G."/>
            <person name="Lim S."/>
            <person name="Beck D.A."/>
            <person name="Glavina Del Rio T."/>
            <person name="Nolan M."/>
            <person name="Mavromatis K."/>
            <person name="Huntemann M."/>
            <person name="Lucas S."/>
            <person name="Lidstrom M.E."/>
            <person name="Ivanova N."/>
            <person name="Chistoserdova L."/>
        </authorList>
    </citation>
    <scope>NUCLEOTIDE SEQUENCE [LARGE SCALE GENOMIC DNA]</scope>
    <source>
        <strain evidence="3 4">SIP3-4</strain>
    </source>
</reference>
<gene>
    <name evidence="3" type="ordered locus">Msip34_1734</name>
</gene>
<keyword evidence="4" id="KW-1185">Reference proteome</keyword>
<dbReference type="HOGENOM" id="CLU_478897_0_0_4"/>
<proteinExistence type="predicted"/>
<keyword evidence="1" id="KW-0812">Transmembrane</keyword>
<sequence>MIRLKLRMGQWLANVTRRLHNNFYIYLAALLTVFVLLDAGLFHVGENMRQKAFDFMVRSRILAPAPDKDIVIVDVNEASLAAMAKEYGRWPWPRQVFGEFLENLEAQHPKAVIFDILFSDADVYNPDSDAYFNDVISGTDNTFFPFLRLPESSDKLSQVKPNMIAGISESQPSQGDMQATIAVVLPHFDAALNSGRLGTHNIYPDKDGIVREYQLYQDAYGWRLPSLPMTVAGKLGYTLPPDQNILLNWRGKPFSYQYVSFSDVMQDMGSKDKKRPQNEFTDKIVIIGSTAPSLFDLKATAMAKAHPGVEILATAIDNVKHQDYLKVWRGAVPYILISLLLIWLTTLAFYLNADRDRFNKVFSFSQIGLLVLSYIGINLSNFYLDFTGPITWALFYFSIAKIYALATDRALQRWLAYGVKEGASDTHVMIMPILIESDEPLGDSIMKKLKRQIELTSRTPSSVDILKGVQSGIWGLFGELTVVSWTFAEGRQEYASEAHMDAERIAKALPSMIASLDLPGKPQAVHTVYENRLDGRAPLSRQWRSAFAAALLQLEAIKPDATPVQADTPTPSPEL</sequence>
<feature type="domain" description="CHASE2" evidence="2">
    <location>
        <begin position="45"/>
        <end position="349"/>
    </location>
</feature>